<evidence type="ECO:0000313" key="1">
    <source>
        <dbReference type="EMBL" id="MFC7668530.1"/>
    </source>
</evidence>
<gene>
    <name evidence="1" type="ORF">ACFQT0_14985</name>
</gene>
<comment type="caution">
    <text evidence="1">The sequence shown here is derived from an EMBL/GenBank/DDBJ whole genome shotgun (WGS) entry which is preliminary data.</text>
</comment>
<dbReference type="Proteomes" id="UP001596513">
    <property type="component" value="Unassembled WGS sequence"/>
</dbReference>
<sequence>MRLQTQRERLEAMNLSPAQARQLLETLRAQEQQYLQQLTRPAAQKPDPSKPTW</sequence>
<proteinExistence type="predicted"/>
<dbReference type="EMBL" id="JBHTEK010000001">
    <property type="protein sequence ID" value="MFC7668530.1"/>
    <property type="molecule type" value="Genomic_DNA"/>
</dbReference>
<protein>
    <submittedName>
        <fullName evidence="1">Uncharacterized protein</fullName>
    </submittedName>
</protein>
<accession>A0ABW2U8L5</accession>
<organism evidence="1 2">
    <name type="scientific">Hymenobacter humi</name>
    <dbReference type="NCBI Taxonomy" id="1411620"/>
    <lineage>
        <taxon>Bacteria</taxon>
        <taxon>Pseudomonadati</taxon>
        <taxon>Bacteroidota</taxon>
        <taxon>Cytophagia</taxon>
        <taxon>Cytophagales</taxon>
        <taxon>Hymenobacteraceae</taxon>
        <taxon>Hymenobacter</taxon>
    </lineage>
</organism>
<reference evidence="2" key="1">
    <citation type="journal article" date="2019" name="Int. J. Syst. Evol. Microbiol.">
        <title>The Global Catalogue of Microorganisms (GCM) 10K type strain sequencing project: providing services to taxonomists for standard genome sequencing and annotation.</title>
        <authorList>
            <consortium name="The Broad Institute Genomics Platform"/>
            <consortium name="The Broad Institute Genome Sequencing Center for Infectious Disease"/>
            <person name="Wu L."/>
            <person name="Ma J."/>
        </authorList>
    </citation>
    <scope>NUCLEOTIDE SEQUENCE [LARGE SCALE GENOMIC DNA]</scope>
    <source>
        <strain evidence="2">JCM 19635</strain>
    </source>
</reference>
<keyword evidence="2" id="KW-1185">Reference proteome</keyword>
<name>A0ABW2U8L5_9BACT</name>
<dbReference type="RefSeq" id="WP_380203915.1">
    <property type="nucleotide sequence ID" value="NZ_JBHTEK010000001.1"/>
</dbReference>
<evidence type="ECO:0000313" key="2">
    <source>
        <dbReference type="Proteomes" id="UP001596513"/>
    </source>
</evidence>